<evidence type="ECO:0000313" key="4">
    <source>
        <dbReference type="EMBL" id="SEB72534.1"/>
    </source>
</evidence>
<reference evidence="4 5" key="1">
    <citation type="submission" date="2016-10" db="EMBL/GenBank/DDBJ databases">
        <authorList>
            <person name="de Groot N.N."/>
        </authorList>
    </citation>
    <scope>NUCLEOTIDE SEQUENCE [LARGE SCALE GENOMIC DNA]</scope>
    <source>
        <strain evidence="4 5">DSM 10495</strain>
    </source>
</reference>
<dbReference type="Proteomes" id="UP000182652">
    <property type="component" value="Unassembled WGS sequence"/>
</dbReference>
<dbReference type="InterPro" id="IPR009057">
    <property type="entry name" value="Homeodomain-like_sf"/>
</dbReference>
<dbReference type="EMBL" id="FNSN01000003">
    <property type="protein sequence ID" value="SEB72534.1"/>
    <property type="molecule type" value="Genomic_DNA"/>
</dbReference>
<evidence type="ECO:0000313" key="5">
    <source>
        <dbReference type="Proteomes" id="UP000182652"/>
    </source>
</evidence>
<dbReference type="STRING" id="156980.SAMN04489745_1076"/>
<gene>
    <name evidence="4" type="ORF">SAMN04489745_1076</name>
</gene>
<evidence type="ECO:0000256" key="2">
    <source>
        <dbReference type="PROSITE-ProRule" id="PRU00335"/>
    </source>
</evidence>
<organism evidence="4 5">
    <name type="scientific">Arthrobacter woluwensis</name>
    <dbReference type="NCBI Taxonomy" id="156980"/>
    <lineage>
        <taxon>Bacteria</taxon>
        <taxon>Bacillati</taxon>
        <taxon>Actinomycetota</taxon>
        <taxon>Actinomycetes</taxon>
        <taxon>Micrococcales</taxon>
        <taxon>Micrococcaceae</taxon>
        <taxon>Arthrobacter</taxon>
    </lineage>
</organism>
<keyword evidence="5" id="KW-1185">Reference proteome</keyword>
<protein>
    <submittedName>
        <fullName evidence="4">DNA-binding transcriptional regulator, AcrR family</fullName>
    </submittedName>
</protein>
<feature type="domain" description="HTH tetR-type" evidence="3">
    <location>
        <begin position="7"/>
        <end position="67"/>
    </location>
</feature>
<dbReference type="GO" id="GO:0003677">
    <property type="term" value="F:DNA binding"/>
    <property type="evidence" value="ECO:0007669"/>
    <property type="project" value="UniProtKB-UniRule"/>
</dbReference>
<evidence type="ECO:0000259" key="3">
    <source>
        <dbReference type="PROSITE" id="PS50977"/>
    </source>
</evidence>
<evidence type="ECO:0000256" key="1">
    <source>
        <dbReference type="ARBA" id="ARBA00023125"/>
    </source>
</evidence>
<feature type="DNA-binding region" description="H-T-H motif" evidence="2">
    <location>
        <begin position="30"/>
        <end position="49"/>
    </location>
</feature>
<sequence length="198" mass="22613">MARPPRPERKSELMHDILLYLQDKSIADLTFRTLADGLGISSYVLVYHFGSREELISQIVHAIEARPSEVLDPELVTAGREEFEAWLRTAWKVGLREYGIQLQRLHFEAAMQDSVLDKPRGNGGKLYHSWVDVVQEWLRNQGLGEPEARRTGRLFVATLTGLRYDVIVTGEREAATEAFERLLKSFFLTIDSELKRGA</sequence>
<dbReference type="Gene3D" id="1.10.357.10">
    <property type="entry name" value="Tetracycline Repressor, domain 2"/>
    <property type="match status" value="1"/>
</dbReference>
<dbReference type="InterPro" id="IPR001647">
    <property type="entry name" value="HTH_TetR"/>
</dbReference>
<accession>A0A1H4LPL2</accession>
<dbReference type="SUPFAM" id="SSF46689">
    <property type="entry name" value="Homeodomain-like"/>
    <property type="match status" value="1"/>
</dbReference>
<dbReference type="AlphaFoldDB" id="A0A1H4LPL2"/>
<dbReference type="PROSITE" id="PS50977">
    <property type="entry name" value="HTH_TETR_2"/>
    <property type="match status" value="1"/>
</dbReference>
<proteinExistence type="predicted"/>
<keyword evidence="1 2" id="KW-0238">DNA-binding</keyword>
<name>A0A1H4LPL2_9MICC</name>